<dbReference type="GO" id="GO:0004743">
    <property type="term" value="F:pyruvate kinase activity"/>
    <property type="evidence" value="ECO:0007669"/>
    <property type="project" value="UniProtKB-EC"/>
</dbReference>
<dbReference type="InterPro" id="IPR036918">
    <property type="entry name" value="Pyrv_Knase_C_sf"/>
</dbReference>
<keyword evidence="8" id="KW-0547">Nucleotide-binding</keyword>
<dbReference type="PROSITE" id="PS00110">
    <property type="entry name" value="PYRUVATE_KINASE"/>
    <property type="match status" value="1"/>
</dbReference>
<comment type="pathway">
    <text evidence="2 15">Carbohydrate degradation; glycolysis; pyruvate from D-glyceraldehyde 3-phosphate: step 5/5.</text>
</comment>
<dbReference type="RefSeq" id="WP_324715576.1">
    <property type="nucleotide sequence ID" value="NZ_CP141615.1"/>
</dbReference>
<dbReference type="PANTHER" id="PTHR11817">
    <property type="entry name" value="PYRUVATE KINASE"/>
    <property type="match status" value="1"/>
</dbReference>
<name>A0ABZ1BUE1_9FIRM</name>
<dbReference type="SUPFAM" id="SSF50800">
    <property type="entry name" value="PK beta-barrel domain-like"/>
    <property type="match status" value="1"/>
</dbReference>
<dbReference type="Pfam" id="PF02887">
    <property type="entry name" value="PK_C"/>
    <property type="match status" value="1"/>
</dbReference>
<dbReference type="PRINTS" id="PR01050">
    <property type="entry name" value="PYRUVTKNASE"/>
</dbReference>
<keyword evidence="6 15" id="KW-0808">Transferase</keyword>
<dbReference type="Pfam" id="PF00224">
    <property type="entry name" value="PK"/>
    <property type="match status" value="1"/>
</dbReference>
<dbReference type="EC" id="2.7.1.40" evidence="4 14"/>
<keyword evidence="19" id="KW-1185">Reference proteome</keyword>
<keyword evidence="11 15" id="KW-0460">Magnesium</keyword>
<evidence type="ECO:0000256" key="13">
    <source>
        <dbReference type="ARBA" id="ARBA00023317"/>
    </source>
</evidence>
<dbReference type="InterPro" id="IPR015793">
    <property type="entry name" value="Pyrv_Knase_brl"/>
</dbReference>
<dbReference type="EMBL" id="CP141615">
    <property type="protein sequence ID" value="WRP16304.1"/>
    <property type="molecule type" value="Genomic_DNA"/>
</dbReference>
<evidence type="ECO:0000256" key="11">
    <source>
        <dbReference type="ARBA" id="ARBA00022842"/>
    </source>
</evidence>
<evidence type="ECO:0000256" key="8">
    <source>
        <dbReference type="ARBA" id="ARBA00022741"/>
    </source>
</evidence>
<evidence type="ECO:0000256" key="4">
    <source>
        <dbReference type="ARBA" id="ARBA00012142"/>
    </source>
</evidence>
<dbReference type="InterPro" id="IPR001697">
    <property type="entry name" value="Pyr_Knase"/>
</dbReference>
<dbReference type="GO" id="GO:0016301">
    <property type="term" value="F:kinase activity"/>
    <property type="evidence" value="ECO:0007669"/>
    <property type="project" value="UniProtKB-KW"/>
</dbReference>
<evidence type="ECO:0000256" key="14">
    <source>
        <dbReference type="NCBIfam" id="TIGR01064"/>
    </source>
</evidence>
<evidence type="ECO:0000256" key="9">
    <source>
        <dbReference type="ARBA" id="ARBA00022777"/>
    </source>
</evidence>
<protein>
    <recommendedName>
        <fullName evidence="5 14">Pyruvate kinase</fullName>
        <ecNumber evidence="4 14">2.7.1.40</ecNumber>
    </recommendedName>
</protein>
<proteinExistence type="inferred from homology"/>
<dbReference type="InterPro" id="IPR015795">
    <property type="entry name" value="Pyrv_Knase_C"/>
</dbReference>
<dbReference type="Gene3D" id="3.20.20.60">
    <property type="entry name" value="Phosphoenolpyruvate-binding domains"/>
    <property type="match status" value="1"/>
</dbReference>
<feature type="domain" description="Pyruvate kinase C-terminal" evidence="17">
    <location>
        <begin position="366"/>
        <end position="478"/>
    </location>
</feature>
<dbReference type="NCBIfam" id="NF004491">
    <property type="entry name" value="PRK05826.1"/>
    <property type="match status" value="1"/>
</dbReference>
<dbReference type="InterPro" id="IPR011037">
    <property type="entry name" value="Pyrv_Knase-like_insert_dom_sf"/>
</dbReference>
<dbReference type="SUPFAM" id="SSF52935">
    <property type="entry name" value="PK C-terminal domain-like"/>
    <property type="match status" value="1"/>
</dbReference>
<evidence type="ECO:0000313" key="19">
    <source>
        <dbReference type="Proteomes" id="UP001332192"/>
    </source>
</evidence>
<evidence type="ECO:0000256" key="15">
    <source>
        <dbReference type="RuleBase" id="RU000504"/>
    </source>
</evidence>
<evidence type="ECO:0000256" key="3">
    <source>
        <dbReference type="ARBA" id="ARBA00008663"/>
    </source>
</evidence>
<dbReference type="NCBIfam" id="NF004978">
    <property type="entry name" value="PRK06354.1"/>
    <property type="match status" value="1"/>
</dbReference>
<feature type="domain" description="Pyruvate kinase barrel" evidence="16">
    <location>
        <begin position="5"/>
        <end position="328"/>
    </location>
</feature>
<keyword evidence="13 18" id="KW-0670">Pyruvate</keyword>
<evidence type="ECO:0000256" key="2">
    <source>
        <dbReference type="ARBA" id="ARBA00004997"/>
    </source>
</evidence>
<dbReference type="NCBIfam" id="TIGR01064">
    <property type="entry name" value="pyruv_kin"/>
    <property type="match status" value="1"/>
</dbReference>
<evidence type="ECO:0000256" key="7">
    <source>
        <dbReference type="ARBA" id="ARBA00022723"/>
    </source>
</evidence>
<dbReference type="Gene3D" id="3.40.1380.20">
    <property type="entry name" value="Pyruvate kinase, C-terminal domain"/>
    <property type="match status" value="1"/>
</dbReference>
<dbReference type="Proteomes" id="UP001332192">
    <property type="component" value="Chromosome"/>
</dbReference>
<reference evidence="18 19" key="1">
    <citation type="journal article" date="2024" name="Front. Microbiol.">
        <title>Novel thermophilic genera Geochorda gen. nov. and Carboxydochorda gen. nov. from the deep terrestrial subsurface reveal the ecophysiological diversity in the class Limnochordia.</title>
        <authorList>
            <person name="Karnachuk O.V."/>
            <person name="Lukina A.P."/>
            <person name="Avakyan M.R."/>
            <person name="Kadnikov V.V."/>
            <person name="Begmatov S."/>
            <person name="Beletsky A.V."/>
            <person name="Vlasova K.G."/>
            <person name="Novikov A.A."/>
            <person name="Shcherbakova V.A."/>
            <person name="Mardanov A.V."/>
            <person name="Ravin N.V."/>
        </authorList>
    </citation>
    <scope>NUCLEOTIDE SEQUENCE [LARGE SCALE GENOMIC DNA]</scope>
    <source>
        <strain evidence="18 19">L945</strain>
    </source>
</reference>
<comment type="similarity">
    <text evidence="3 15">Belongs to the pyruvate kinase family.</text>
</comment>
<keyword evidence="10" id="KW-0067">ATP-binding</keyword>
<comment type="cofactor">
    <cofactor evidence="1">
        <name>K(+)</name>
        <dbReference type="ChEBI" id="CHEBI:29103"/>
    </cofactor>
</comment>
<evidence type="ECO:0000256" key="1">
    <source>
        <dbReference type="ARBA" id="ARBA00001958"/>
    </source>
</evidence>
<organism evidence="18 19">
    <name type="scientific">Carboxydichorda subterranea</name>
    <dbReference type="NCBI Taxonomy" id="3109565"/>
    <lineage>
        <taxon>Bacteria</taxon>
        <taxon>Bacillati</taxon>
        <taxon>Bacillota</taxon>
        <taxon>Limnochordia</taxon>
        <taxon>Limnochordales</taxon>
        <taxon>Geochordaceae</taxon>
        <taxon>Carboxydichorda</taxon>
    </lineage>
</organism>
<evidence type="ECO:0000256" key="6">
    <source>
        <dbReference type="ARBA" id="ARBA00022679"/>
    </source>
</evidence>
<keyword evidence="7" id="KW-0479">Metal-binding</keyword>
<comment type="catalytic activity">
    <reaction evidence="15">
        <text>pyruvate + ATP = phosphoenolpyruvate + ADP + H(+)</text>
        <dbReference type="Rhea" id="RHEA:18157"/>
        <dbReference type="ChEBI" id="CHEBI:15361"/>
        <dbReference type="ChEBI" id="CHEBI:15378"/>
        <dbReference type="ChEBI" id="CHEBI:30616"/>
        <dbReference type="ChEBI" id="CHEBI:58702"/>
        <dbReference type="ChEBI" id="CHEBI:456216"/>
        <dbReference type="EC" id="2.7.1.40"/>
    </reaction>
</comment>
<evidence type="ECO:0000259" key="17">
    <source>
        <dbReference type="Pfam" id="PF02887"/>
    </source>
</evidence>
<evidence type="ECO:0000256" key="5">
    <source>
        <dbReference type="ARBA" id="ARBA00018587"/>
    </source>
</evidence>
<evidence type="ECO:0000313" key="18">
    <source>
        <dbReference type="EMBL" id="WRP16304.1"/>
    </source>
</evidence>
<dbReference type="InterPro" id="IPR018209">
    <property type="entry name" value="Pyrv_Knase_AS"/>
</dbReference>
<accession>A0ABZ1BUE1</accession>
<evidence type="ECO:0000259" key="16">
    <source>
        <dbReference type="Pfam" id="PF00224"/>
    </source>
</evidence>
<gene>
    <name evidence="18" type="primary">pyk</name>
    <name evidence="18" type="ORF">U7230_09340</name>
</gene>
<dbReference type="InterPro" id="IPR015806">
    <property type="entry name" value="Pyrv_Knase_insert_dom_sf"/>
</dbReference>
<dbReference type="SUPFAM" id="SSF51621">
    <property type="entry name" value="Phosphoenolpyruvate/pyruvate domain"/>
    <property type="match status" value="1"/>
</dbReference>
<dbReference type="InterPro" id="IPR040442">
    <property type="entry name" value="Pyrv_kinase-like_dom_sf"/>
</dbReference>
<dbReference type="Gene3D" id="2.40.33.10">
    <property type="entry name" value="PK beta-barrel domain-like"/>
    <property type="match status" value="1"/>
</dbReference>
<evidence type="ECO:0000256" key="10">
    <source>
        <dbReference type="ARBA" id="ARBA00022840"/>
    </source>
</evidence>
<evidence type="ECO:0000256" key="12">
    <source>
        <dbReference type="ARBA" id="ARBA00023152"/>
    </source>
</evidence>
<keyword evidence="12 15" id="KW-0324">Glycolysis</keyword>
<keyword evidence="9 15" id="KW-0418">Kinase</keyword>
<dbReference type="InterPro" id="IPR015813">
    <property type="entry name" value="Pyrv/PenolPyrv_kinase-like_dom"/>
</dbReference>
<sequence>MPPFRHTKLVCTIGPASEDETVVTAMLDAGMDVARLNLSHGTLDEHARRLERLRRLSAQRLRPLAVMLDIQGPKIRLGEFEAPRTLRKGERLVLQGVETPSSPADPGAIPVVYPGLARSVRPGGLIYLDDGVVRLTVEAVEGERVTCVAQTSGSLRSRKGVALPGVRVDLPALTETDRRHLEWAAEMGVDMVAASFVRRGAHVEAVREALAKAGAEHVPVIAKIESAEGLDNLDEIVAAADGVMVARGDLGVDISLEEVPVAQKAIIRRCNAAGKPVITATQMLESMVHSPTPTRAEVTDVANAILDGTDAVMLSGETAVGEYPVEAVGMLHRIALSAEQALDDHKAVVAPGATVAPERPGKVARAISRAACHIAAEVGATAILCSTQSGATARMVASFRPRAPIIAATPRPEVARQLAVVWGVFPVVVPRARTIDEMLDLAITAALRTGYVRRGDRVAVAAGVKTDMPGSTNLIQVHEVP</sequence>